<evidence type="ECO:0008006" key="4">
    <source>
        <dbReference type="Google" id="ProtNLM"/>
    </source>
</evidence>
<dbReference type="RefSeq" id="WP_015469097.1">
    <property type="nucleotide sequence ID" value="NC_020813.1"/>
</dbReference>
<dbReference type="InterPro" id="IPR007401">
    <property type="entry name" value="DUF454"/>
</dbReference>
<feature type="transmembrane region" description="Helical" evidence="1">
    <location>
        <begin position="26"/>
        <end position="51"/>
    </location>
</feature>
<dbReference type="EMBL" id="CP003537">
    <property type="protein sequence ID" value="AGH94607.1"/>
    <property type="molecule type" value="Genomic_DNA"/>
</dbReference>
<dbReference type="OrthoDB" id="5295247at2"/>
<dbReference type="PANTHER" id="PTHR35813">
    <property type="entry name" value="INNER MEMBRANE PROTEIN YBAN"/>
    <property type="match status" value="1"/>
</dbReference>
<organism evidence="2 3">
    <name type="scientific">Pseudobdellovibrio exovorus JSS</name>
    <dbReference type="NCBI Taxonomy" id="1184267"/>
    <lineage>
        <taxon>Bacteria</taxon>
        <taxon>Pseudomonadati</taxon>
        <taxon>Bdellovibrionota</taxon>
        <taxon>Bdellovibrionia</taxon>
        <taxon>Bdellovibrionales</taxon>
        <taxon>Pseudobdellovibrionaceae</taxon>
        <taxon>Pseudobdellovibrio</taxon>
    </lineage>
</organism>
<dbReference type="PATRIC" id="fig|1184267.3.peg.390"/>
<sequence>MSASKTLKAATGLKKYLYLSVGTLSLALGIIGAFLPLLPTTVFLLITAYCYERGSDRFHDWLIQHRYLGPPIVDWRKHQVIRVRHKMLATSMMLIGAYFVYSKPTIPLWVQIMYGFLMVGVLSFIWTRKSQRDTQA</sequence>
<reference evidence="2 3" key="1">
    <citation type="journal article" date="2013" name="ISME J.">
        <title>By their genes ye shall know them: genomic signatures of predatory bacteria.</title>
        <authorList>
            <person name="Pasternak Z."/>
            <person name="Pietrokovski S."/>
            <person name="Rotem O."/>
            <person name="Gophna U."/>
            <person name="Lurie-Weinberger M.N."/>
            <person name="Jurkevitch E."/>
        </authorList>
    </citation>
    <scope>NUCLEOTIDE SEQUENCE [LARGE SCALE GENOMIC DNA]</scope>
    <source>
        <strain evidence="2 3">JSS</strain>
    </source>
</reference>
<keyword evidence="1" id="KW-0472">Membrane</keyword>
<dbReference type="AlphaFoldDB" id="M4V5I8"/>
<evidence type="ECO:0000256" key="1">
    <source>
        <dbReference type="SAM" id="Phobius"/>
    </source>
</evidence>
<dbReference type="eggNOG" id="COG2832">
    <property type="taxonomic scope" value="Bacteria"/>
</dbReference>
<feature type="transmembrane region" description="Helical" evidence="1">
    <location>
        <begin position="108"/>
        <end position="127"/>
    </location>
</feature>
<keyword evidence="1" id="KW-1133">Transmembrane helix</keyword>
<dbReference type="KEGG" id="bex:A11Q_387"/>
<accession>M4V5I8</accession>
<name>M4V5I8_9BACT</name>
<dbReference type="Pfam" id="PF04304">
    <property type="entry name" value="DUF454"/>
    <property type="match status" value="1"/>
</dbReference>
<gene>
    <name evidence="2" type="ORF">A11Q_387</name>
</gene>
<keyword evidence="3" id="KW-1185">Reference proteome</keyword>
<evidence type="ECO:0000313" key="2">
    <source>
        <dbReference type="EMBL" id="AGH94607.1"/>
    </source>
</evidence>
<dbReference type="GO" id="GO:0005886">
    <property type="term" value="C:plasma membrane"/>
    <property type="evidence" value="ECO:0007669"/>
    <property type="project" value="TreeGrafter"/>
</dbReference>
<keyword evidence="1" id="KW-0812">Transmembrane</keyword>
<protein>
    <recommendedName>
        <fullName evidence="4">Inner membrane protein</fullName>
    </recommendedName>
</protein>
<dbReference type="PIRSF" id="PIRSF016789">
    <property type="entry name" value="DUF454"/>
    <property type="match status" value="1"/>
</dbReference>
<dbReference type="Proteomes" id="UP000012040">
    <property type="component" value="Chromosome"/>
</dbReference>
<dbReference type="HOGENOM" id="CLU_113299_0_1_7"/>
<evidence type="ECO:0000313" key="3">
    <source>
        <dbReference type="Proteomes" id="UP000012040"/>
    </source>
</evidence>
<dbReference type="STRING" id="1184267.A11Q_387"/>
<proteinExistence type="predicted"/>
<dbReference type="PANTHER" id="PTHR35813:SF1">
    <property type="entry name" value="INNER MEMBRANE PROTEIN YBAN"/>
    <property type="match status" value="1"/>
</dbReference>